<feature type="domain" description="Peptidase S54 rhomboid" evidence="12">
    <location>
        <begin position="303"/>
        <end position="440"/>
    </location>
</feature>
<dbReference type="GO" id="GO:0004252">
    <property type="term" value="F:serine-type endopeptidase activity"/>
    <property type="evidence" value="ECO:0007669"/>
    <property type="project" value="InterPro"/>
</dbReference>
<dbReference type="Gene3D" id="1.20.1540.10">
    <property type="entry name" value="Rhomboid-like"/>
    <property type="match status" value="1"/>
</dbReference>
<keyword evidence="14" id="KW-1185">Reference proteome</keyword>
<feature type="transmembrane region" description="Helical" evidence="10">
    <location>
        <begin position="344"/>
        <end position="364"/>
    </location>
</feature>
<evidence type="ECO:0000256" key="8">
    <source>
        <dbReference type="ARBA" id="ARBA00022989"/>
    </source>
</evidence>
<organism evidence="13">
    <name type="scientific">Rosellinia necatrix</name>
    <name type="common">White root-rot fungus</name>
    <dbReference type="NCBI Taxonomy" id="77044"/>
    <lineage>
        <taxon>Eukaryota</taxon>
        <taxon>Fungi</taxon>
        <taxon>Dikarya</taxon>
        <taxon>Ascomycota</taxon>
        <taxon>Pezizomycotina</taxon>
        <taxon>Sordariomycetes</taxon>
        <taxon>Xylariomycetidae</taxon>
        <taxon>Xylariales</taxon>
        <taxon>Xylariaceae</taxon>
        <taxon>Rosellinia</taxon>
    </lineage>
</organism>
<feature type="compositionally biased region" description="Low complexity" evidence="11">
    <location>
        <begin position="106"/>
        <end position="117"/>
    </location>
</feature>
<reference evidence="13" key="1">
    <citation type="submission" date="2016-03" db="EMBL/GenBank/DDBJ databases">
        <title>Draft genome sequence of Rosellinia necatrix.</title>
        <authorList>
            <person name="Kanematsu S."/>
        </authorList>
    </citation>
    <scope>NUCLEOTIDE SEQUENCE [LARGE SCALE GENOMIC DNA]</scope>
    <source>
        <strain evidence="13">W97</strain>
    </source>
</reference>
<keyword evidence="4 10" id="KW-0645">Protease</keyword>
<dbReference type="InterPro" id="IPR035952">
    <property type="entry name" value="Rhomboid-like_sf"/>
</dbReference>
<evidence type="ECO:0000313" key="14">
    <source>
        <dbReference type="Proteomes" id="UP000054516"/>
    </source>
</evidence>
<dbReference type="GO" id="GO:0006508">
    <property type="term" value="P:proteolysis"/>
    <property type="evidence" value="ECO:0007669"/>
    <property type="project" value="UniProtKB-KW"/>
</dbReference>
<dbReference type="Proteomes" id="UP000054516">
    <property type="component" value="Unassembled WGS sequence"/>
</dbReference>
<keyword evidence="8 10" id="KW-1133">Transmembrane helix</keyword>
<evidence type="ECO:0000256" key="1">
    <source>
        <dbReference type="ARBA" id="ARBA00000156"/>
    </source>
</evidence>
<evidence type="ECO:0000256" key="9">
    <source>
        <dbReference type="ARBA" id="ARBA00023136"/>
    </source>
</evidence>
<keyword evidence="5 10" id="KW-0812">Transmembrane</keyword>
<comment type="similarity">
    <text evidence="3 10">Belongs to the peptidase S54 family.</text>
</comment>
<evidence type="ECO:0000256" key="10">
    <source>
        <dbReference type="RuleBase" id="RU362115"/>
    </source>
</evidence>
<feature type="transmembrane region" description="Helical" evidence="10">
    <location>
        <begin position="370"/>
        <end position="389"/>
    </location>
</feature>
<feature type="transmembrane region" description="Helical" evidence="10">
    <location>
        <begin position="305"/>
        <end position="323"/>
    </location>
</feature>
<evidence type="ECO:0000256" key="11">
    <source>
        <dbReference type="SAM" id="MobiDB-lite"/>
    </source>
</evidence>
<evidence type="ECO:0000256" key="5">
    <source>
        <dbReference type="ARBA" id="ARBA00022692"/>
    </source>
</evidence>
<dbReference type="InterPro" id="IPR022764">
    <property type="entry name" value="Peptidase_S54_rhomboid_dom"/>
</dbReference>
<dbReference type="STRING" id="77044.A0A1W2TWP0"/>
<gene>
    <name evidence="13" type="ORF">SAMD00023353_10000190</name>
</gene>
<dbReference type="EC" id="3.4.21.105" evidence="10"/>
<protein>
    <recommendedName>
        <fullName evidence="10">Rhomboid-type serine protease</fullName>
        <ecNumber evidence="10">3.4.21.105</ecNumber>
    </recommendedName>
</protein>
<sequence>MAANDYYTGSSSHYNQNQYEPSIAPSMNPPPSYTSRPPHYPEQQHSHSQGPSQGPPQAGYVGATPASPFETVFDDHVYPSQPTPVAASSSMGNSQHSFAQDTRYHGPGSPDGSPVVGADEIPLQQHSNNKLPGYLNESTDHVYDVDPTTRRHGANKGRGLRFGQMGMLGSDKKRIPIVVYVFSIIQIAVFIAELVKAAQLTGSPIQTTPSFNPMIGPSQYVLINMGSRYVPCMKNVDGLQNYEPPADIHLEVPGFPFNCPNSTTNDFTDPSNMCSLSQLCGFGGVPNPQWLGADGLKQSPQPNQWFRFITPIFLHAGFVHIGFNLLLQLTMGRDIEIAIGSIRFFLVYVSAGIFGFVLGGNFAASGISSTGASGALFGIIAITLLDLLYSWSERRNPGRELFFILIEIVISFVLGLLPGLDNFSHIGGFIVGLALGISVLHSPNFLRRRIGEDHFGGPSYSSVGGNAVTSVAFPAFYRNPVGFFKGRKPLWWGWWLLRAGFLILVIIIFIVLLQNFYSGQNHCSWCKYLSCIPVNGWCDIGNLKPEYMTVNTTTNVNSRDLMFSGLSHVARLAV</sequence>
<keyword evidence="7 10" id="KW-0720">Serine protease</keyword>
<evidence type="ECO:0000256" key="2">
    <source>
        <dbReference type="ARBA" id="ARBA00004141"/>
    </source>
</evidence>
<comment type="catalytic activity">
    <reaction evidence="1 10">
        <text>Cleaves type-1 transmembrane domains using a catalytic dyad composed of serine and histidine that are contributed by different transmembrane domains.</text>
        <dbReference type="EC" id="3.4.21.105"/>
    </reaction>
</comment>
<dbReference type="OrthoDB" id="2146116at2759"/>
<evidence type="ECO:0000256" key="6">
    <source>
        <dbReference type="ARBA" id="ARBA00022801"/>
    </source>
</evidence>
<feature type="compositionally biased region" description="Polar residues" evidence="11">
    <location>
        <begin position="86"/>
        <end position="100"/>
    </location>
</feature>
<feature type="compositionally biased region" description="Polar residues" evidence="11">
    <location>
        <begin position="7"/>
        <end position="20"/>
    </location>
</feature>
<evidence type="ECO:0000256" key="4">
    <source>
        <dbReference type="ARBA" id="ARBA00022670"/>
    </source>
</evidence>
<feature type="transmembrane region" description="Helical" evidence="10">
    <location>
        <begin position="495"/>
        <end position="517"/>
    </location>
</feature>
<dbReference type="SUPFAM" id="SSF144091">
    <property type="entry name" value="Rhomboid-like"/>
    <property type="match status" value="1"/>
</dbReference>
<evidence type="ECO:0000256" key="7">
    <source>
        <dbReference type="ARBA" id="ARBA00022825"/>
    </source>
</evidence>
<dbReference type="AlphaFoldDB" id="A0A1W2TWP0"/>
<dbReference type="PANTHER" id="PTHR22936">
    <property type="entry name" value="RHOMBOID-RELATED"/>
    <property type="match status" value="1"/>
</dbReference>
<comment type="subcellular location">
    <subcellularLocation>
        <location evidence="2 10">Membrane</location>
        <topology evidence="2 10">Multi-pass membrane protein</topology>
    </subcellularLocation>
</comment>
<keyword evidence="9 10" id="KW-0472">Membrane</keyword>
<evidence type="ECO:0000256" key="3">
    <source>
        <dbReference type="ARBA" id="ARBA00009045"/>
    </source>
</evidence>
<feature type="compositionally biased region" description="Low complexity" evidence="11">
    <location>
        <begin position="46"/>
        <end position="57"/>
    </location>
</feature>
<comment type="function">
    <text evidence="10">Serine protease involved in intramembrane proteolysis.</text>
</comment>
<dbReference type="GO" id="GO:0016020">
    <property type="term" value="C:membrane"/>
    <property type="evidence" value="ECO:0007669"/>
    <property type="project" value="UniProtKB-SubCell"/>
</dbReference>
<evidence type="ECO:0000259" key="12">
    <source>
        <dbReference type="Pfam" id="PF01694"/>
    </source>
</evidence>
<evidence type="ECO:0000313" key="13">
    <source>
        <dbReference type="EMBL" id="GAP93067.1"/>
    </source>
</evidence>
<feature type="transmembrane region" description="Helical" evidence="10">
    <location>
        <begin position="175"/>
        <end position="195"/>
    </location>
</feature>
<dbReference type="Pfam" id="PF01694">
    <property type="entry name" value="Rhomboid"/>
    <property type="match status" value="1"/>
</dbReference>
<name>A0A1W2TWP0_ROSNE</name>
<dbReference type="EMBL" id="DF977545">
    <property type="protein sequence ID" value="GAP93067.1"/>
    <property type="molecule type" value="Genomic_DNA"/>
</dbReference>
<feature type="transmembrane region" description="Helical" evidence="10">
    <location>
        <begin position="426"/>
        <end position="446"/>
    </location>
</feature>
<keyword evidence="6 10" id="KW-0378">Hydrolase</keyword>
<accession>A0A1W2TWP0</accession>
<dbReference type="InterPro" id="IPR002610">
    <property type="entry name" value="Peptidase_S54_rhomboid-like"/>
</dbReference>
<feature type="region of interest" description="Disordered" evidence="11">
    <location>
        <begin position="1"/>
        <end position="119"/>
    </location>
</feature>
<dbReference type="PANTHER" id="PTHR22936:SF69">
    <property type="entry name" value="RHOMBOID-LIKE PROTEIN"/>
    <property type="match status" value="1"/>
</dbReference>
<proteinExistence type="inferred from homology"/>
<dbReference type="OMA" id="PIMIKPQ"/>
<feature type="transmembrane region" description="Helical" evidence="10">
    <location>
        <begin position="401"/>
        <end position="420"/>
    </location>
</feature>